<keyword evidence="1" id="KW-0472">Membrane</keyword>
<dbReference type="OrthoDB" id="10253254at2759"/>
<evidence type="ECO:0000259" key="5">
    <source>
        <dbReference type="Pfam" id="PF24519"/>
    </source>
</evidence>
<dbReference type="EMBL" id="CP063135">
    <property type="protein sequence ID" value="QOU20197.1"/>
    <property type="molecule type" value="Genomic_DNA"/>
</dbReference>
<dbReference type="InterPro" id="IPR056543">
    <property type="entry name" value="Ig-like_POM152_9th"/>
</dbReference>
<dbReference type="Pfam" id="PF24527">
    <property type="entry name" value="Ig-like_Pom152_9"/>
    <property type="match status" value="1"/>
</dbReference>
<dbReference type="InterPro" id="IPR056542">
    <property type="entry name" value="Ig-like_POM152_1st"/>
</dbReference>
<dbReference type="Pfam" id="PF23664">
    <property type="entry name" value="Ig_Pom152"/>
    <property type="match status" value="2"/>
</dbReference>
<feature type="domain" description="Nucleoporin POM152 immunoglobulin-like" evidence="2">
    <location>
        <begin position="871"/>
        <end position="949"/>
    </location>
</feature>
<dbReference type="PANTHER" id="PTHR28206:SF1">
    <property type="entry name" value="NUCLEOPORIN POM152"/>
    <property type="match status" value="1"/>
</dbReference>
<dbReference type="InterPro" id="IPR056540">
    <property type="entry name" value="TMD_POM152"/>
</dbReference>
<dbReference type="GO" id="GO:0070762">
    <property type="term" value="C:nuclear pore transmembrane ring"/>
    <property type="evidence" value="ECO:0007669"/>
    <property type="project" value="TreeGrafter"/>
</dbReference>
<feature type="domain" description="Nucleoporin POM152 Ig-like" evidence="4">
    <location>
        <begin position="655"/>
        <end position="742"/>
    </location>
</feature>
<evidence type="ECO:0000256" key="1">
    <source>
        <dbReference type="SAM" id="Phobius"/>
    </source>
</evidence>
<feature type="domain" description="Nucleoporin POM152 immunoglobulin-like" evidence="2">
    <location>
        <begin position="544"/>
        <end position="654"/>
    </location>
</feature>
<dbReference type="GO" id="GO:0017056">
    <property type="term" value="F:structural constituent of nuclear pore"/>
    <property type="evidence" value="ECO:0007669"/>
    <property type="project" value="InterPro"/>
</dbReference>
<dbReference type="InterPro" id="IPR056541">
    <property type="entry name" value="Ig-like_POM152"/>
</dbReference>
<feature type="domain" description="Nucleoporin POM152 ninth Ig-like" evidence="6">
    <location>
        <begin position="1112"/>
        <end position="1176"/>
    </location>
</feature>
<accession>A0A871R112</accession>
<keyword evidence="1" id="KW-0812">Transmembrane</keyword>
<dbReference type="PANTHER" id="PTHR28206">
    <property type="entry name" value="NUCLEOPORIN POM152"/>
    <property type="match status" value="1"/>
</dbReference>
<evidence type="ECO:0000313" key="8">
    <source>
        <dbReference type="Proteomes" id="UP000663131"/>
    </source>
</evidence>
<dbReference type="RefSeq" id="XP_041136690.1">
    <property type="nucleotide sequence ID" value="XM_041283338.1"/>
</dbReference>
<reference evidence="7" key="1">
    <citation type="submission" date="2020-10" db="EMBL/GenBank/DDBJ databases">
        <authorList>
            <person name="Palmer J.M."/>
        </authorList>
    </citation>
    <scope>NUCLEOTIDE SEQUENCE</scope>
    <source>
        <strain evidence="7">UCD 2041</strain>
    </source>
</reference>
<feature type="transmembrane region" description="Helical" evidence="1">
    <location>
        <begin position="78"/>
        <end position="98"/>
    </location>
</feature>
<evidence type="ECO:0000259" key="4">
    <source>
        <dbReference type="Pfam" id="PF24312"/>
    </source>
</evidence>
<keyword evidence="1" id="KW-1133">Transmembrane helix</keyword>
<feature type="domain" description="Nucleoporin POM152 Ig-like" evidence="4">
    <location>
        <begin position="1201"/>
        <end position="1274"/>
    </location>
</feature>
<dbReference type="InterPro" id="IPR037701">
    <property type="entry name" value="Pom152"/>
</dbReference>
<evidence type="ECO:0000259" key="2">
    <source>
        <dbReference type="Pfam" id="PF23664"/>
    </source>
</evidence>
<dbReference type="Pfam" id="PF24097">
    <property type="entry name" value="TMD_POM152"/>
    <property type="match status" value="1"/>
</dbReference>
<protein>
    <recommendedName>
        <fullName evidence="9">Nucleoporin POM152</fullName>
    </recommendedName>
</protein>
<organism evidence="7 8">
    <name type="scientific">Dekkera bruxellensis</name>
    <name type="common">Brettanomyces custersii</name>
    <dbReference type="NCBI Taxonomy" id="5007"/>
    <lineage>
        <taxon>Eukaryota</taxon>
        <taxon>Fungi</taxon>
        <taxon>Dikarya</taxon>
        <taxon>Ascomycota</taxon>
        <taxon>Saccharomycotina</taxon>
        <taxon>Pichiomycetes</taxon>
        <taxon>Pichiales</taxon>
        <taxon>Pichiaceae</taxon>
        <taxon>Brettanomyces</taxon>
    </lineage>
</organism>
<sequence>MDQEKVKGKKVAFNQKSGVPSPLIPETTLDASSQRIFLISVFVLAQAWKIYDLYILRNDDLRKVLLNKQILYFVSPEVFFFIKYCFIDCSLLIANFILKVPRLTLGALTFITAAASLSTIDFVLAFNVGFPTFVFGIPSILKQLSFSRELAINENFVDPLIDQSSHFKGRKTLRFAPDSSIQLNPYEDHFCLQAIYKKPVEVPIAYETSAGLKLLQISYKDLNNGISTLNYTGRDLKRLLVKNTPSSGEYDPAASEYHMLKLPIGRPGSYSIKSAIDGKGKQIKQHRSTMIIPVCPEASFNDGQTKDKCVGDLLGDLSINVLGVPPFTLYYEEEINGELSHIPKSILVPEEDDFFSPLLSKELYTGQKQKSLPRFSRTDLRDISWAKSRSIDVSIGKRSIEKSGNYIYTIGKVIDGFGNIVEYVPDGTDSGTFRSVKSHPLPTISLVNTEPNIPILQQHEKYLEVKLNNVPCMSCEAPYTVVFKYVPEGNGASEQKPEIFSKIFDFRTPARILAARPGTYSIETASSKYCECKLGTSTLSITQAKIPAVDIGLERIVDKCVGTTGFKFNFEFMGSAPFRIGYQISRLDPSNPQRTISLEKKGSIYSESTVNEYEFDPPSEGSFAIEFLSLSDKYYHDKVKFVNHEHRYVTYFKQRPKAYFSRTNKVRQVSACNGGSANMSLHLEGKAPFDVTYSLISPDYKIESYQLYNISEPVVFLTTSVLSKGGEYVLSLRNVSDSSNCPVDFKGQEVHIHVRNDIPLLDFSTTHNYSLVQGKELAVPLKLDSDHEIDLTYMYTSFDGHKKTKTSTINPVDGLSVVDEGTYSLLSFHQDGCPGKVGPANSISVKYLDKPYITIIDKSDEPTNQNNGAFRVRDICENSDGVVNLRASGVGPFVIQYSVRYPNGVVENKRQQQPNRNFAVQLKTSESGKYVWTIRGIYDSIYTEKVLNNLERRGIYHFKPIRVESVVNPLPQAIITNKNNKLQTCISALKSQKDIKPIQLSLSGKLPMDVKFTLVHDQENKAESIWLRHLETRTVNVNALYEYMNLGTYYISVAEVRDANGCVSTDNNDEKLTIQVNDVPKIRHLIEESSVISDHGQRKLEQADMEGDTEVNYYCVGDYINYMLSGVPPFTVYYEFNGLKQVVKVKSNYFRRRAPESGELNILAVSDSSSKNCIANFTEDTRNDLKVKVFDLPSVEIDSGESDEEDIYEGDQANITLRFIGHAPFKVTYVRKDLSEEGKIVETEVIDNIMENQYQFSANMEGTYEAIEIQDAYCIARNNQI</sequence>
<gene>
    <name evidence="7" type="ORF">BRETT_004849</name>
</gene>
<evidence type="ECO:0000313" key="7">
    <source>
        <dbReference type="EMBL" id="QOU20197.1"/>
    </source>
</evidence>
<dbReference type="GO" id="GO:0006606">
    <property type="term" value="P:protein import into nucleus"/>
    <property type="evidence" value="ECO:0007669"/>
    <property type="project" value="TreeGrafter"/>
</dbReference>
<dbReference type="Proteomes" id="UP000663131">
    <property type="component" value="Chromosome 7"/>
</dbReference>
<dbReference type="GeneID" id="64576772"/>
<evidence type="ECO:0008006" key="9">
    <source>
        <dbReference type="Google" id="ProtNLM"/>
    </source>
</evidence>
<dbReference type="Pfam" id="PF24519">
    <property type="entry name" value="Ig-like_Pom152_1"/>
    <property type="match status" value="1"/>
</dbReference>
<dbReference type="KEGG" id="bbrx:BRETT_004849"/>
<feature type="domain" description="Nucleoporin POM152 Ig-like" evidence="4">
    <location>
        <begin position="765"/>
        <end position="841"/>
    </location>
</feature>
<evidence type="ECO:0000259" key="6">
    <source>
        <dbReference type="Pfam" id="PF24527"/>
    </source>
</evidence>
<proteinExistence type="predicted"/>
<name>A0A871R112_DEKBR</name>
<evidence type="ECO:0000259" key="3">
    <source>
        <dbReference type="Pfam" id="PF24097"/>
    </source>
</evidence>
<dbReference type="InterPro" id="IPR056544">
    <property type="entry name" value="Ig_POM152"/>
</dbReference>
<dbReference type="Pfam" id="PF24312">
    <property type="entry name" value="Ig-like_POM152"/>
    <property type="match status" value="3"/>
</dbReference>
<dbReference type="GO" id="GO:0006999">
    <property type="term" value="P:nuclear pore organization"/>
    <property type="evidence" value="ECO:0007669"/>
    <property type="project" value="TreeGrafter"/>
</dbReference>
<feature type="domain" description="Nucleoporin POM152 first Ig-like" evidence="5">
    <location>
        <begin position="180"/>
        <end position="291"/>
    </location>
</feature>
<feature type="transmembrane region" description="Helical" evidence="1">
    <location>
        <begin position="36"/>
        <end position="56"/>
    </location>
</feature>
<feature type="domain" description="Nucleoporin POM152 N-terminal transmembrane" evidence="3">
    <location>
        <begin position="30"/>
        <end position="128"/>
    </location>
</feature>
<reference evidence="7" key="2">
    <citation type="journal article" name="BMC Genomics">
        <title>New genome assemblies reveal patterns of domestication and adaptation across Brettanomyces (Dekkera) species.</title>
        <authorList>
            <person name="Roach M.J."/>
            <person name="Borneman A.R."/>
        </authorList>
    </citation>
    <scope>NUCLEOTIDE SEQUENCE</scope>
    <source>
        <strain evidence="7">UCD 2041</strain>
    </source>
</reference>
<feature type="transmembrane region" description="Helical" evidence="1">
    <location>
        <begin position="105"/>
        <end position="130"/>
    </location>
</feature>